<name>A0A1H8NAH4_9ACTN</name>
<dbReference type="InterPro" id="IPR020843">
    <property type="entry name" value="ER"/>
</dbReference>
<keyword evidence="1" id="KW-0521">NADP</keyword>
<dbReference type="InterPro" id="IPR013149">
    <property type="entry name" value="ADH-like_C"/>
</dbReference>
<organism evidence="3 4">
    <name type="scientific">Actinacidiphila rubida</name>
    <dbReference type="NCBI Taxonomy" id="310780"/>
    <lineage>
        <taxon>Bacteria</taxon>
        <taxon>Bacillati</taxon>
        <taxon>Actinomycetota</taxon>
        <taxon>Actinomycetes</taxon>
        <taxon>Kitasatosporales</taxon>
        <taxon>Streptomycetaceae</taxon>
        <taxon>Actinacidiphila</taxon>
    </lineage>
</organism>
<sequence>MRAIIYTTSGGPDVLTLTDDRPVPEPGPGEVRVMMRVSGVNPTDWKARRGGSAFPEQVPNQDGSGVVDAVGPGVPAERVGQRVWLWEAAYQRPDGTAQEYTVVPDRQATVLPEHASFDLGACLGIPFLTAHRALTVADGGPERLAPGALDGRTVLVAGGAGLVGNAAIQLARWAGATVVATVSGPRKGALASAAGAQHVVDYRERDAATEILRIAPDGVHVVVEVAPAANTELDQQVAARDAVVAFYADDGGTVTIPTRPSMVKNLRWQAVMVYGVPAAAKDHAVGAVTAALADDALHAGEAAGLPVHHFPLAETAAAHAAVESGGTVGRVLITVPS</sequence>
<dbReference type="PANTHER" id="PTHR44154:SF1">
    <property type="entry name" value="QUINONE OXIDOREDUCTASE"/>
    <property type="match status" value="1"/>
</dbReference>
<dbReference type="PANTHER" id="PTHR44154">
    <property type="entry name" value="QUINONE OXIDOREDUCTASE"/>
    <property type="match status" value="1"/>
</dbReference>
<dbReference type="SMART" id="SM00829">
    <property type="entry name" value="PKS_ER"/>
    <property type="match status" value="1"/>
</dbReference>
<protein>
    <submittedName>
        <fullName evidence="3">NADPH2:quinone reductase</fullName>
    </submittedName>
</protein>
<evidence type="ECO:0000259" key="2">
    <source>
        <dbReference type="SMART" id="SM00829"/>
    </source>
</evidence>
<gene>
    <name evidence="3" type="ORF">SAMN05216267_1021114</name>
</gene>
<evidence type="ECO:0000256" key="1">
    <source>
        <dbReference type="ARBA" id="ARBA00022857"/>
    </source>
</evidence>
<dbReference type="OrthoDB" id="7355832at2"/>
<dbReference type="Gene3D" id="3.40.50.720">
    <property type="entry name" value="NAD(P)-binding Rossmann-like Domain"/>
    <property type="match status" value="1"/>
</dbReference>
<keyword evidence="4" id="KW-1185">Reference proteome</keyword>
<dbReference type="InterPro" id="IPR013154">
    <property type="entry name" value="ADH-like_N"/>
</dbReference>
<dbReference type="InterPro" id="IPR051603">
    <property type="entry name" value="Zinc-ADH_QOR/CCCR"/>
</dbReference>
<dbReference type="Gene3D" id="3.90.180.10">
    <property type="entry name" value="Medium-chain alcohol dehydrogenases, catalytic domain"/>
    <property type="match status" value="1"/>
</dbReference>
<dbReference type="GO" id="GO:0016491">
    <property type="term" value="F:oxidoreductase activity"/>
    <property type="evidence" value="ECO:0007669"/>
    <property type="project" value="InterPro"/>
</dbReference>
<dbReference type="Proteomes" id="UP000181951">
    <property type="component" value="Unassembled WGS sequence"/>
</dbReference>
<feature type="domain" description="Enoyl reductase (ER)" evidence="2">
    <location>
        <begin position="10"/>
        <end position="333"/>
    </location>
</feature>
<dbReference type="InterPro" id="IPR011032">
    <property type="entry name" value="GroES-like_sf"/>
</dbReference>
<dbReference type="EMBL" id="FODD01000021">
    <property type="protein sequence ID" value="SEO26562.1"/>
    <property type="molecule type" value="Genomic_DNA"/>
</dbReference>
<accession>A0A1H8NAH4</accession>
<proteinExistence type="predicted"/>
<dbReference type="SUPFAM" id="SSF50129">
    <property type="entry name" value="GroES-like"/>
    <property type="match status" value="1"/>
</dbReference>
<reference evidence="3 4" key="1">
    <citation type="submission" date="2016-10" db="EMBL/GenBank/DDBJ databases">
        <authorList>
            <person name="de Groot N.N."/>
        </authorList>
    </citation>
    <scope>NUCLEOTIDE SEQUENCE [LARGE SCALE GENOMIC DNA]</scope>
    <source>
        <strain evidence="3 4">CGMCC 4.2026</strain>
    </source>
</reference>
<dbReference type="RefSeq" id="WP_075017366.1">
    <property type="nucleotide sequence ID" value="NZ_FODD01000021.1"/>
</dbReference>
<dbReference type="AlphaFoldDB" id="A0A1H8NAH4"/>
<evidence type="ECO:0000313" key="3">
    <source>
        <dbReference type="EMBL" id="SEO26562.1"/>
    </source>
</evidence>
<dbReference type="Pfam" id="PF00107">
    <property type="entry name" value="ADH_zinc_N"/>
    <property type="match status" value="1"/>
</dbReference>
<dbReference type="CDD" id="cd08253">
    <property type="entry name" value="zeta_crystallin"/>
    <property type="match status" value="1"/>
</dbReference>
<dbReference type="SUPFAM" id="SSF51735">
    <property type="entry name" value="NAD(P)-binding Rossmann-fold domains"/>
    <property type="match status" value="1"/>
</dbReference>
<dbReference type="STRING" id="310780.SAMN05216267_1021114"/>
<dbReference type="InterPro" id="IPR036291">
    <property type="entry name" value="NAD(P)-bd_dom_sf"/>
</dbReference>
<dbReference type="Pfam" id="PF08240">
    <property type="entry name" value="ADH_N"/>
    <property type="match status" value="1"/>
</dbReference>
<evidence type="ECO:0000313" key="4">
    <source>
        <dbReference type="Proteomes" id="UP000181951"/>
    </source>
</evidence>